<dbReference type="InterPro" id="IPR000743">
    <property type="entry name" value="Glyco_hydro_28"/>
</dbReference>
<evidence type="ECO:0000313" key="10">
    <source>
        <dbReference type="Proteomes" id="UP000006729"/>
    </source>
</evidence>
<dbReference type="InterPro" id="IPR012334">
    <property type="entry name" value="Pectin_lyas_fold"/>
</dbReference>
<comment type="similarity">
    <text evidence="2 8">Belongs to the glycosyl hydrolase 28 family.</text>
</comment>
<keyword evidence="7" id="KW-0961">Cell wall biogenesis/degradation</keyword>
<dbReference type="GO" id="GO:0071555">
    <property type="term" value="P:cell wall organization"/>
    <property type="evidence" value="ECO:0007669"/>
    <property type="project" value="UniProtKB-KW"/>
</dbReference>
<dbReference type="Pfam" id="PF00295">
    <property type="entry name" value="Glyco_hydro_28"/>
    <property type="match status" value="1"/>
</dbReference>
<dbReference type="STRING" id="3694.A0A2K1X1H9"/>
<name>A0A2K1X1H9_POPTR</name>
<keyword evidence="4" id="KW-0964">Secreted</keyword>
<evidence type="ECO:0000256" key="2">
    <source>
        <dbReference type="ARBA" id="ARBA00008834"/>
    </source>
</evidence>
<keyword evidence="10" id="KW-1185">Reference proteome</keyword>
<dbReference type="EMBL" id="CM009306">
    <property type="protein sequence ID" value="PNS94616.1"/>
    <property type="molecule type" value="Genomic_DNA"/>
</dbReference>
<evidence type="ECO:0000256" key="3">
    <source>
        <dbReference type="ARBA" id="ARBA00022512"/>
    </source>
</evidence>
<evidence type="ECO:0000256" key="7">
    <source>
        <dbReference type="ARBA" id="ARBA00023316"/>
    </source>
</evidence>
<gene>
    <name evidence="9" type="ORF">POPTR_017G006300</name>
</gene>
<dbReference type="InParanoid" id="A0A2K1X1H9"/>
<dbReference type="SUPFAM" id="SSF51126">
    <property type="entry name" value="Pectin lyase-like"/>
    <property type="match status" value="1"/>
</dbReference>
<protein>
    <recommendedName>
        <fullName evidence="11">Polygalacturonase</fullName>
    </recommendedName>
</protein>
<evidence type="ECO:0000256" key="1">
    <source>
        <dbReference type="ARBA" id="ARBA00004191"/>
    </source>
</evidence>
<dbReference type="Proteomes" id="UP000006729">
    <property type="component" value="Chromosome 17"/>
</dbReference>
<keyword evidence="3" id="KW-0134">Cell wall</keyword>
<evidence type="ECO:0000256" key="8">
    <source>
        <dbReference type="RuleBase" id="RU361169"/>
    </source>
</evidence>
<sequence length="258" mass="28405">MNGLIEYYCYRILLCDGVCRRQQFTKVKNCTSFYNESMVLRAASATASAGSSGSVAVIWIYQIKKYGDHGIKIFHIVINGCQNINMQGVTLSASRKSPDTDGIHVQLSTGVTILNTKNKNTRKFLSIGVDTTNLSIENVACGPVMNKDLEESGVQNEMVKNVTLAGSQNGLRIKSWGRPSNGFAKDILSQHIAMNNVQNPIVIYQNYCHENKDCPGQVTSVLNDLRITVIPLEDVKLTYRNGPADDIVIHFTGCLPSL</sequence>
<reference evidence="9 10" key="1">
    <citation type="journal article" date="2006" name="Science">
        <title>The genome of black cottonwood, Populus trichocarpa (Torr. &amp; Gray).</title>
        <authorList>
            <person name="Tuskan G.A."/>
            <person name="Difazio S."/>
            <person name="Jansson S."/>
            <person name="Bohlmann J."/>
            <person name="Grigoriev I."/>
            <person name="Hellsten U."/>
            <person name="Putnam N."/>
            <person name="Ralph S."/>
            <person name="Rombauts S."/>
            <person name="Salamov A."/>
            <person name="Schein J."/>
            <person name="Sterck L."/>
            <person name="Aerts A."/>
            <person name="Bhalerao R.R."/>
            <person name="Bhalerao R.P."/>
            <person name="Blaudez D."/>
            <person name="Boerjan W."/>
            <person name="Brun A."/>
            <person name="Brunner A."/>
            <person name="Busov V."/>
            <person name="Campbell M."/>
            <person name="Carlson J."/>
            <person name="Chalot M."/>
            <person name="Chapman J."/>
            <person name="Chen G.L."/>
            <person name="Cooper D."/>
            <person name="Coutinho P.M."/>
            <person name="Couturier J."/>
            <person name="Covert S."/>
            <person name="Cronk Q."/>
            <person name="Cunningham R."/>
            <person name="Davis J."/>
            <person name="Degroeve S."/>
            <person name="Dejardin A."/>
            <person name="Depamphilis C."/>
            <person name="Detter J."/>
            <person name="Dirks B."/>
            <person name="Dubchak I."/>
            <person name="Duplessis S."/>
            <person name="Ehlting J."/>
            <person name="Ellis B."/>
            <person name="Gendler K."/>
            <person name="Goodstein D."/>
            <person name="Gribskov M."/>
            <person name="Grimwood J."/>
            <person name="Groover A."/>
            <person name="Gunter L."/>
            <person name="Hamberger B."/>
            <person name="Heinze B."/>
            <person name="Helariutta Y."/>
            <person name="Henrissat B."/>
            <person name="Holligan D."/>
            <person name="Holt R."/>
            <person name="Huang W."/>
            <person name="Islam-Faridi N."/>
            <person name="Jones S."/>
            <person name="Jones-Rhoades M."/>
            <person name="Jorgensen R."/>
            <person name="Joshi C."/>
            <person name="Kangasjarvi J."/>
            <person name="Karlsson J."/>
            <person name="Kelleher C."/>
            <person name="Kirkpatrick R."/>
            <person name="Kirst M."/>
            <person name="Kohler A."/>
            <person name="Kalluri U."/>
            <person name="Larimer F."/>
            <person name="Leebens-Mack J."/>
            <person name="Leple J.C."/>
            <person name="Locascio P."/>
            <person name="Lou Y."/>
            <person name="Lucas S."/>
            <person name="Martin F."/>
            <person name="Montanini B."/>
            <person name="Napoli C."/>
            <person name="Nelson D.R."/>
            <person name="Nelson C."/>
            <person name="Nieminen K."/>
            <person name="Nilsson O."/>
            <person name="Pereda V."/>
            <person name="Peter G."/>
            <person name="Philippe R."/>
            <person name="Pilate G."/>
            <person name="Poliakov A."/>
            <person name="Razumovskaya J."/>
            <person name="Richardson P."/>
            <person name="Rinaldi C."/>
            <person name="Ritland K."/>
            <person name="Rouze P."/>
            <person name="Ryaboy D."/>
            <person name="Schmutz J."/>
            <person name="Schrader J."/>
            <person name="Segerman B."/>
            <person name="Shin H."/>
            <person name="Siddiqui A."/>
            <person name="Sterky F."/>
            <person name="Terry A."/>
            <person name="Tsai C.J."/>
            <person name="Uberbacher E."/>
            <person name="Unneberg P."/>
            <person name="Vahala J."/>
            <person name="Wall K."/>
            <person name="Wessler S."/>
            <person name="Yang G."/>
            <person name="Yin T."/>
            <person name="Douglas C."/>
            <person name="Marra M."/>
            <person name="Sandberg G."/>
            <person name="Van de Peer Y."/>
            <person name="Rokhsar D."/>
        </authorList>
    </citation>
    <scope>NUCLEOTIDE SEQUENCE [LARGE SCALE GENOMIC DNA]</scope>
    <source>
        <strain evidence="10">cv. Nisqually</strain>
    </source>
</reference>
<dbReference type="Gene3D" id="2.160.20.10">
    <property type="entry name" value="Single-stranded right-handed beta-helix, Pectin lyase-like"/>
    <property type="match status" value="1"/>
</dbReference>
<evidence type="ECO:0008006" key="11">
    <source>
        <dbReference type="Google" id="ProtNLM"/>
    </source>
</evidence>
<organism evidence="9 10">
    <name type="scientific">Populus trichocarpa</name>
    <name type="common">Western balsam poplar</name>
    <name type="synonym">Populus balsamifera subsp. trichocarpa</name>
    <dbReference type="NCBI Taxonomy" id="3694"/>
    <lineage>
        <taxon>Eukaryota</taxon>
        <taxon>Viridiplantae</taxon>
        <taxon>Streptophyta</taxon>
        <taxon>Embryophyta</taxon>
        <taxon>Tracheophyta</taxon>
        <taxon>Spermatophyta</taxon>
        <taxon>Magnoliopsida</taxon>
        <taxon>eudicotyledons</taxon>
        <taxon>Gunneridae</taxon>
        <taxon>Pentapetalae</taxon>
        <taxon>rosids</taxon>
        <taxon>fabids</taxon>
        <taxon>Malpighiales</taxon>
        <taxon>Salicaceae</taxon>
        <taxon>Saliceae</taxon>
        <taxon>Populus</taxon>
    </lineage>
</organism>
<evidence type="ECO:0000256" key="6">
    <source>
        <dbReference type="ARBA" id="ARBA00023295"/>
    </source>
</evidence>
<keyword evidence="6 8" id="KW-0326">Glycosidase</keyword>
<dbReference type="InterPro" id="IPR011050">
    <property type="entry name" value="Pectin_lyase_fold/virulence"/>
</dbReference>
<evidence type="ECO:0000313" key="9">
    <source>
        <dbReference type="EMBL" id="PNS94616.1"/>
    </source>
</evidence>
<keyword evidence="5 8" id="KW-0378">Hydrolase</keyword>
<accession>A0A2K1X1H9</accession>
<dbReference type="GO" id="GO:0005975">
    <property type="term" value="P:carbohydrate metabolic process"/>
    <property type="evidence" value="ECO:0007669"/>
    <property type="project" value="InterPro"/>
</dbReference>
<evidence type="ECO:0000256" key="4">
    <source>
        <dbReference type="ARBA" id="ARBA00022525"/>
    </source>
</evidence>
<proteinExistence type="inferred from homology"/>
<evidence type="ECO:0000256" key="5">
    <source>
        <dbReference type="ARBA" id="ARBA00022801"/>
    </source>
</evidence>
<dbReference type="GO" id="GO:0004650">
    <property type="term" value="F:polygalacturonase activity"/>
    <property type="evidence" value="ECO:0007669"/>
    <property type="project" value="InterPro"/>
</dbReference>
<dbReference type="PANTHER" id="PTHR31375">
    <property type="match status" value="1"/>
</dbReference>
<dbReference type="AlphaFoldDB" id="A0A2K1X1H9"/>
<comment type="subcellular location">
    <subcellularLocation>
        <location evidence="1">Secreted</location>
        <location evidence="1">Cell wall</location>
    </subcellularLocation>
</comment>